<dbReference type="InterPro" id="IPR010997">
    <property type="entry name" value="HRDC-like_sf"/>
</dbReference>
<dbReference type="Gene3D" id="1.10.150.80">
    <property type="entry name" value="HRDC domain"/>
    <property type="match status" value="1"/>
</dbReference>
<evidence type="ECO:0000256" key="5">
    <source>
        <dbReference type="ARBA" id="ARBA00022741"/>
    </source>
</evidence>
<name>A0A0N1JT15_9NEIS</name>
<dbReference type="PATRIC" id="fig|857265.3.peg.2051"/>
<organism evidence="20 21">
    <name type="scientific">Amantichitinum ursilacus</name>
    <dbReference type="NCBI Taxonomy" id="857265"/>
    <lineage>
        <taxon>Bacteria</taxon>
        <taxon>Pseudomonadati</taxon>
        <taxon>Pseudomonadota</taxon>
        <taxon>Betaproteobacteria</taxon>
        <taxon>Neisseriales</taxon>
        <taxon>Chitinibacteraceae</taxon>
        <taxon>Amantichitinum</taxon>
    </lineage>
</organism>
<dbReference type="PANTHER" id="PTHR13710">
    <property type="entry name" value="DNA HELICASE RECQ FAMILY MEMBER"/>
    <property type="match status" value="1"/>
</dbReference>
<dbReference type="InterPro" id="IPR027417">
    <property type="entry name" value="P-loop_NTPase"/>
</dbReference>
<keyword evidence="4" id="KW-0479">Metal-binding</keyword>
<evidence type="ECO:0000256" key="2">
    <source>
        <dbReference type="ARBA" id="ARBA00001947"/>
    </source>
</evidence>
<feature type="domain" description="Helicase ATP-binding" evidence="18">
    <location>
        <begin position="24"/>
        <end position="192"/>
    </location>
</feature>
<dbReference type="SUPFAM" id="SSF47819">
    <property type="entry name" value="HRDC-like"/>
    <property type="match status" value="1"/>
</dbReference>
<gene>
    <name evidence="20" type="primary">recQ_1</name>
    <name evidence="20" type="ORF">WG78_09965</name>
</gene>
<dbReference type="Pfam" id="PF09382">
    <property type="entry name" value="RQC"/>
    <property type="match status" value="1"/>
</dbReference>
<dbReference type="GO" id="GO:0043138">
    <property type="term" value="F:3'-5' DNA helicase activity"/>
    <property type="evidence" value="ECO:0007669"/>
    <property type="project" value="UniProtKB-EC"/>
</dbReference>
<dbReference type="SMART" id="SM00956">
    <property type="entry name" value="RQC"/>
    <property type="match status" value="1"/>
</dbReference>
<dbReference type="FunFam" id="1.10.150.80:FF:000002">
    <property type="entry name" value="ATP-dependent DNA helicase RecQ"/>
    <property type="match status" value="1"/>
</dbReference>
<keyword evidence="5" id="KW-0547">Nucleotide-binding</keyword>
<evidence type="ECO:0000256" key="1">
    <source>
        <dbReference type="ARBA" id="ARBA00001946"/>
    </source>
</evidence>
<dbReference type="GO" id="GO:0030894">
    <property type="term" value="C:replisome"/>
    <property type="evidence" value="ECO:0007669"/>
    <property type="project" value="TreeGrafter"/>
</dbReference>
<dbReference type="Pfam" id="PF16124">
    <property type="entry name" value="RecQ_Zn_bind"/>
    <property type="match status" value="1"/>
</dbReference>
<evidence type="ECO:0000313" key="20">
    <source>
        <dbReference type="EMBL" id="KPC53407.1"/>
    </source>
</evidence>
<dbReference type="FunFam" id="1.10.10.10:FF:000175">
    <property type="entry name" value="ATP-dependent DNA helicase RecQ"/>
    <property type="match status" value="1"/>
</dbReference>
<dbReference type="GO" id="GO:0009378">
    <property type="term" value="F:four-way junction helicase activity"/>
    <property type="evidence" value="ECO:0007669"/>
    <property type="project" value="TreeGrafter"/>
</dbReference>
<keyword evidence="6" id="KW-0227">DNA damage</keyword>
<dbReference type="GO" id="GO:0046872">
    <property type="term" value="F:metal ion binding"/>
    <property type="evidence" value="ECO:0007669"/>
    <property type="project" value="UniProtKB-KW"/>
</dbReference>
<dbReference type="GO" id="GO:0003677">
    <property type="term" value="F:DNA binding"/>
    <property type="evidence" value="ECO:0007669"/>
    <property type="project" value="UniProtKB-KW"/>
</dbReference>
<reference evidence="20" key="1">
    <citation type="submission" date="2015-07" db="EMBL/GenBank/DDBJ databases">
        <title>Draft genome sequence of the Amantichitinum ursilacus IGB-41, a new chitin-degrading bacterium.</title>
        <authorList>
            <person name="Kirstahler P."/>
            <person name="Guenther M."/>
            <person name="Grumaz C."/>
            <person name="Rupp S."/>
            <person name="Zibek S."/>
            <person name="Sohn K."/>
        </authorList>
    </citation>
    <scope>NUCLEOTIDE SEQUENCE [LARGE SCALE GENOMIC DNA]</scope>
    <source>
        <strain evidence="20">IGB-41</strain>
    </source>
</reference>
<dbReference type="GO" id="GO:0043590">
    <property type="term" value="C:bacterial nucleoid"/>
    <property type="evidence" value="ECO:0007669"/>
    <property type="project" value="TreeGrafter"/>
</dbReference>
<evidence type="ECO:0000256" key="15">
    <source>
        <dbReference type="ARBA" id="ARBA00034617"/>
    </source>
</evidence>
<dbReference type="GO" id="GO:0005524">
    <property type="term" value="F:ATP binding"/>
    <property type="evidence" value="ECO:0007669"/>
    <property type="project" value="UniProtKB-KW"/>
</dbReference>
<keyword evidence="11" id="KW-0238">DNA-binding</keyword>
<evidence type="ECO:0000256" key="6">
    <source>
        <dbReference type="ARBA" id="ARBA00022763"/>
    </source>
</evidence>
<dbReference type="OrthoDB" id="9760034at2"/>
<dbReference type="EMBL" id="LAQT01000007">
    <property type="protein sequence ID" value="KPC53407.1"/>
    <property type="molecule type" value="Genomic_DNA"/>
</dbReference>
<dbReference type="Proteomes" id="UP000037939">
    <property type="component" value="Unassembled WGS sequence"/>
</dbReference>
<dbReference type="Pfam" id="PF00570">
    <property type="entry name" value="HRDC"/>
    <property type="match status" value="1"/>
</dbReference>
<dbReference type="GO" id="GO:0006260">
    <property type="term" value="P:DNA replication"/>
    <property type="evidence" value="ECO:0007669"/>
    <property type="project" value="InterPro"/>
</dbReference>
<accession>A0A0N1JT15</accession>
<dbReference type="NCBIfam" id="TIGR01389">
    <property type="entry name" value="recQ"/>
    <property type="match status" value="1"/>
</dbReference>
<dbReference type="FunFam" id="3.40.50.300:FF:000156">
    <property type="entry name" value="ATP-dependent DNA helicase recQ"/>
    <property type="match status" value="1"/>
</dbReference>
<dbReference type="GO" id="GO:0009432">
    <property type="term" value="P:SOS response"/>
    <property type="evidence" value="ECO:0007669"/>
    <property type="project" value="UniProtKB-UniRule"/>
</dbReference>
<dbReference type="GO" id="GO:0006310">
    <property type="term" value="P:DNA recombination"/>
    <property type="evidence" value="ECO:0007669"/>
    <property type="project" value="UniProtKB-UniRule"/>
</dbReference>
<evidence type="ECO:0000259" key="19">
    <source>
        <dbReference type="PROSITE" id="PS51194"/>
    </source>
</evidence>
<dbReference type="FunFam" id="3.40.50.300:FF:000296">
    <property type="entry name" value="ATP-dependent DNA helicase RecQ"/>
    <property type="match status" value="1"/>
</dbReference>
<evidence type="ECO:0000256" key="7">
    <source>
        <dbReference type="ARBA" id="ARBA00022801"/>
    </source>
</evidence>
<dbReference type="InterPro" id="IPR036388">
    <property type="entry name" value="WH-like_DNA-bd_sf"/>
</dbReference>
<keyword evidence="9" id="KW-0862">Zinc</keyword>
<dbReference type="InterPro" id="IPR006293">
    <property type="entry name" value="DNA_helicase_ATP-dep_RecQ_bac"/>
</dbReference>
<dbReference type="CDD" id="cd17920">
    <property type="entry name" value="DEXHc_RecQ"/>
    <property type="match status" value="1"/>
</dbReference>
<evidence type="ECO:0000256" key="4">
    <source>
        <dbReference type="ARBA" id="ARBA00022723"/>
    </source>
</evidence>
<dbReference type="CDD" id="cd18794">
    <property type="entry name" value="SF2_C_RecQ"/>
    <property type="match status" value="1"/>
</dbReference>
<protein>
    <recommendedName>
        <fullName evidence="16">DNA helicase RecQ</fullName>
        <ecNumber evidence="16">5.6.2.4</ecNumber>
    </recommendedName>
</protein>
<proteinExistence type="inferred from homology"/>
<comment type="catalytic activity">
    <reaction evidence="15">
        <text>Couples ATP hydrolysis with the unwinding of duplex DNA by translocating in the 3'-5' direction.</text>
        <dbReference type="EC" id="5.6.2.4"/>
    </reaction>
</comment>
<dbReference type="InterPro" id="IPR002121">
    <property type="entry name" value="HRDC_dom"/>
</dbReference>
<dbReference type="SMART" id="SM00490">
    <property type="entry name" value="HELICc"/>
    <property type="match status" value="1"/>
</dbReference>
<dbReference type="InterPro" id="IPR032284">
    <property type="entry name" value="RecQ_Zn-bd"/>
</dbReference>
<dbReference type="SMART" id="SM00487">
    <property type="entry name" value="DEXDc"/>
    <property type="match status" value="1"/>
</dbReference>
<evidence type="ECO:0000256" key="14">
    <source>
        <dbReference type="ARBA" id="ARBA00023235"/>
    </source>
</evidence>
<dbReference type="NCBIfam" id="TIGR00614">
    <property type="entry name" value="recQ_fam"/>
    <property type="match status" value="1"/>
</dbReference>
<comment type="similarity">
    <text evidence="3">Belongs to the helicase family. RecQ subfamily.</text>
</comment>
<feature type="domain" description="HRDC" evidence="17">
    <location>
        <begin position="520"/>
        <end position="596"/>
    </location>
</feature>
<comment type="caution">
    <text evidence="20">The sequence shown here is derived from an EMBL/GenBank/DDBJ whole genome shotgun (WGS) entry which is preliminary data.</text>
</comment>
<dbReference type="GO" id="GO:0016787">
    <property type="term" value="F:hydrolase activity"/>
    <property type="evidence" value="ECO:0007669"/>
    <property type="project" value="UniProtKB-KW"/>
</dbReference>
<dbReference type="GO" id="GO:0005737">
    <property type="term" value="C:cytoplasm"/>
    <property type="evidence" value="ECO:0007669"/>
    <property type="project" value="TreeGrafter"/>
</dbReference>
<dbReference type="PROSITE" id="PS51192">
    <property type="entry name" value="HELICASE_ATP_BIND_1"/>
    <property type="match status" value="1"/>
</dbReference>
<evidence type="ECO:0000256" key="8">
    <source>
        <dbReference type="ARBA" id="ARBA00022806"/>
    </source>
</evidence>
<dbReference type="InterPro" id="IPR014001">
    <property type="entry name" value="Helicase_ATP-bd"/>
</dbReference>
<keyword evidence="7 20" id="KW-0378">Hydrolase</keyword>
<dbReference type="Gene3D" id="3.40.50.300">
    <property type="entry name" value="P-loop containing nucleotide triphosphate hydrolases"/>
    <property type="match status" value="2"/>
</dbReference>
<dbReference type="PROSITE" id="PS51194">
    <property type="entry name" value="HELICASE_CTER"/>
    <property type="match status" value="1"/>
</dbReference>
<keyword evidence="13" id="KW-0234">DNA repair</keyword>
<evidence type="ECO:0000256" key="9">
    <source>
        <dbReference type="ARBA" id="ARBA00022833"/>
    </source>
</evidence>
<dbReference type="Pfam" id="PF00270">
    <property type="entry name" value="DEAD"/>
    <property type="match status" value="1"/>
</dbReference>
<evidence type="ECO:0000256" key="3">
    <source>
        <dbReference type="ARBA" id="ARBA00005446"/>
    </source>
</evidence>
<dbReference type="InterPro" id="IPR004589">
    <property type="entry name" value="DNA_helicase_ATP-dep_RecQ"/>
</dbReference>
<dbReference type="EC" id="5.6.2.4" evidence="16"/>
<dbReference type="SUPFAM" id="SSF52540">
    <property type="entry name" value="P-loop containing nucleoside triphosphate hydrolases"/>
    <property type="match status" value="2"/>
</dbReference>
<evidence type="ECO:0000313" key="21">
    <source>
        <dbReference type="Proteomes" id="UP000037939"/>
    </source>
</evidence>
<dbReference type="PANTHER" id="PTHR13710:SF105">
    <property type="entry name" value="ATP-DEPENDENT DNA HELICASE Q1"/>
    <property type="match status" value="1"/>
</dbReference>
<evidence type="ECO:0000256" key="13">
    <source>
        <dbReference type="ARBA" id="ARBA00023204"/>
    </source>
</evidence>
<dbReference type="InterPro" id="IPR001650">
    <property type="entry name" value="Helicase_C-like"/>
</dbReference>
<dbReference type="Gene3D" id="1.10.10.10">
    <property type="entry name" value="Winged helix-like DNA-binding domain superfamily/Winged helix DNA-binding domain"/>
    <property type="match status" value="1"/>
</dbReference>
<keyword evidence="10" id="KW-0067">ATP-binding</keyword>
<keyword evidence="8 20" id="KW-0347">Helicase</keyword>
<dbReference type="InterPro" id="IPR011545">
    <property type="entry name" value="DEAD/DEAH_box_helicase_dom"/>
</dbReference>
<evidence type="ECO:0000256" key="16">
    <source>
        <dbReference type="NCBIfam" id="TIGR01389"/>
    </source>
</evidence>
<keyword evidence="12" id="KW-0233">DNA recombination</keyword>
<dbReference type="InterPro" id="IPR044876">
    <property type="entry name" value="HRDC_dom_sf"/>
</dbReference>
<dbReference type="PROSITE" id="PS50967">
    <property type="entry name" value="HRDC"/>
    <property type="match status" value="1"/>
</dbReference>
<sequence length="596" mass="66742">MSPLEQLEHVFGYRAFRGMQGEIVQHLTDGGDALVLMPTGGGKSLCYQIPALCRPGCAVVVSPLIALMQDQVDTLKELGVAAAFLNSTLDNEQARAVERAFVNGELKLLYVAPERLVTSWFKNLLARAQISLFAIDEAHCVSQWGHDFRPEYLGLSVLADEFPGVPRIALTATADHATRGEIVTRLRLETARQFVTSFDRPNLRYAIVEKKNARDQLLTFLRREHEGDAGIVYCMSRKKVEDTANWLREKEIRALPYHAGLDAATRTKHQQLFLREEGIVMVATIAFGMGIDKPDVRFVAHLDLPKSIENYYQETGRGGRDGLPASAWMAYGLNDVIMLTGMIEQGNSDDTQKQLERRKLDAMLGLCETTTCRRVTLLGYFGEQIQPCGNCDNCLNPPALTDMTEAAQKALSCVFRTGNRFGVGHLIDVLQGKVNAKVQDWKHDQLSTFGIGKDVDESTWRAIYRQLLAQGALQVSADGFGGLSLTDQARPFLRGEAQLQLRARTEKFRVKEKDRTEFLEPEDKMLWAALRRRRKELADEQNVPAYVIFGDATLKEMVRLRPADHYEMARISGVGDRKLEKYGDDFLAVIANQTTA</sequence>
<evidence type="ECO:0000256" key="10">
    <source>
        <dbReference type="ARBA" id="ARBA00022840"/>
    </source>
</evidence>
<dbReference type="RefSeq" id="WP_053937640.1">
    <property type="nucleotide sequence ID" value="NZ_LAQT01000007.1"/>
</dbReference>
<dbReference type="SMART" id="SM00341">
    <property type="entry name" value="HRDC"/>
    <property type="match status" value="1"/>
</dbReference>
<keyword evidence="14" id="KW-0413">Isomerase</keyword>
<dbReference type="InterPro" id="IPR018982">
    <property type="entry name" value="RQC_domain"/>
</dbReference>
<dbReference type="Pfam" id="PF00271">
    <property type="entry name" value="Helicase_C"/>
    <property type="match status" value="1"/>
</dbReference>
<comment type="cofactor">
    <cofactor evidence="2">
        <name>Zn(2+)</name>
        <dbReference type="ChEBI" id="CHEBI:29105"/>
    </cofactor>
</comment>
<dbReference type="GO" id="GO:0006281">
    <property type="term" value="P:DNA repair"/>
    <property type="evidence" value="ECO:0007669"/>
    <property type="project" value="UniProtKB-KW"/>
</dbReference>
<evidence type="ECO:0000259" key="17">
    <source>
        <dbReference type="PROSITE" id="PS50967"/>
    </source>
</evidence>
<dbReference type="AlphaFoldDB" id="A0A0N1JT15"/>
<evidence type="ECO:0000256" key="11">
    <source>
        <dbReference type="ARBA" id="ARBA00023125"/>
    </source>
</evidence>
<keyword evidence="21" id="KW-1185">Reference proteome</keyword>
<dbReference type="STRING" id="857265.WG78_09965"/>
<evidence type="ECO:0000259" key="18">
    <source>
        <dbReference type="PROSITE" id="PS51192"/>
    </source>
</evidence>
<comment type="cofactor">
    <cofactor evidence="1">
        <name>Mg(2+)</name>
        <dbReference type="ChEBI" id="CHEBI:18420"/>
    </cofactor>
</comment>
<evidence type="ECO:0000256" key="12">
    <source>
        <dbReference type="ARBA" id="ARBA00023172"/>
    </source>
</evidence>
<feature type="domain" description="Helicase C-terminal" evidence="19">
    <location>
        <begin position="213"/>
        <end position="361"/>
    </location>
</feature>